<gene>
    <name evidence="2" type="ORF">I6I88_13030</name>
</gene>
<organism evidence="2 3">
    <name type="scientific">Myroides odoratus</name>
    <name type="common">Flavobacterium odoratum</name>
    <dbReference type="NCBI Taxonomy" id="256"/>
    <lineage>
        <taxon>Bacteria</taxon>
        <taxon>Pseudomonadati</taxon>
        <taxon>Bacteroidota</taxon>
        <taxon>Flavobacteriia</taxon>
        <taxon>Flavobacteriales</taxon>
        <taxon>Flavobacteriaceae</taxon>
        <taxon>Myroides</taxon>
    </lineage>
</organism>
<keyword evidence="1" id="KW-1133">Transmembrane helix</keyword>
<feature type="transmembrane region" description="Helical" evidence="1">
    <location>
        <begin position="42"/>
        <end position="60"/>
    </location>
</feature>
<dbReference type="InterPro" id="IPR025250">
    <property type="entry name" value="DUF4199"/>
</dbReference>
<dbReference type="Proteomes" id="UP000596202">
    <property type="component" value="Chromosome"/>
</dbReference>
<dbReference type="OrthoDB" id="660361at2"/>
<evidence type="ECO:0000313" key="3">
    <source>
        <dbReference type="Proteomes" id="UP000596202"/>
    </source>
</evidence>
<feature type="transmembrane region" description="Helical" evidence="1">
    <location>
        <begin position="12"/>
        <end position="30"/>
    </location>
</feature>
<reference evidence="2 3" key="1">
    <citation type="submission" date="2021-01" db="EMBL/GenBank/DDBJ databases">
        <title>FDA dAtabase for Regulatory Grade micrObial Sequences (FDA-ARGOS): Supporting development and validation of Infectious Disease Dx tests.</title>
        <authorList>
            <person name="Sproer C."/>
            <person name="Gronow S."/>
            <person name="Severitt S."/>
            <person name="Schroder I."/>
            <person name="Tallon L."/>
            <person name="Sadzewicz L."/>
            <person name="Zhao X."/>
            <person name="Boylan J."/>
            <person name="Ott S."/>
            <person name="Bowen H."/>
            <person name="Vavikolanu K."/>
            <person name="Mehta A."/>
            <person name="Aluvathingal J."/>
            <person name="Nadendla S."/>
            <person name="Lowell S."/>
            <person name="Myers T."/>
            <person name="Yan Y."/>
            <person name="Sichtig H."/>
        </authorList>
    </citation>
    <scope>NUCLEOTIDE SEQUENCE [LARGE SCALE GENOMIC DNA]</scope>
    <source>
        <strain evidence="2 3">FDAARGOS_1131</strain>
    </source>
</reference>
<feature type="transmembrane region" description="Helical" evidence="1">
    <location>
        <begin position="72"/>
        <end position="91"/>
    </location>
</feature>
<proteinExistence type="predicted"/>
<keyword evidence="1" id="KW-0812">Transmembrane</keyword>
<sequence>MKNPLNKVGITFGIVLALYYILFNCTLFFTDKTLFANKFVGFFNMAVIIIIGVLCVFIARRKVGGYVTFREAFTPYLITIAIGVTVNYLMYNILFNLVDPSAKEVINTVLHDMLVDTLNNSGLPQEQINEQLSKSQELNQFEPKSQLFMWAGSILRMSILGLLLAAIFKNKSEFTNMNHDEAQEATTATDQNN</sequence>
<keyword evidence="1" id="KW-0472">Membrane</keyword>
<accession>A0A9Q7E802</accession>
<feature type="transmembrane region" description="Helical" evidence="1">
    <location>
        <begin position="147"/>
        <end position="168"/>
    </location>
</feature>
<dbReference type="GeneID" id="93528592"/>
<dbReference type="RefSeq" id="WP_002986834.1">
    <property type="nucleotide sequence ID" value="NZ_CP068108.1"/>
</dbReference>
<dbReference type="EMBL" id="CP068108">
    <property type="protein sequence ID" value="QQT99132.1"/>
    <property type="molecule type" value="Genomic_DNA"/>
</dbReference>
<evidence type="ECO:0000256" key="1">
    <source>
        <dbReference type="SAM" id="Phobius"/>
    </source>
</evidence>
<protein>
    <submittedName>
        <fullName evidence="2">DUF4199 domain-containing protein</fullName>
    </submittedName>
</protein>
<name>A0A9Q7E802_MYROD</name>
<dbReference type="Pfam" id="PF13858">
    <property type="entry name" value="DUF4199"/>
    <property type="match status" value="1"/>
</dbReference>
<evidence type="ECO:0000313" key="2">
    <source>
        <dbReference type="EMBL" id="QQT99132.1"/>
    </source>
</evidence>
<dbReference type="AlphaFoldDB" id="A0A9Q7E802"/>